<dbReference type="AlphaFoldDB" id="Q2QYJ2"/>
<evidence type="ECO:0000313" key="1">
    <source>
        <dbReference type="EMBL" id="ABA95645.1"/>
    </source>
</evidence>
<accession>Q2QYJ2</accession>
<name>Q2QYJ2_ORYSJ</name>
<organism evidence="1">
    <name type="scientific">Oryza sativa subsp. japonica</name>
    <name type="common">Rice</name>
    <dbReference type="NCBI Taxonomy" id="39947"/>
    <lineage>
        <taxon>Eukaryota</taxon>
        <taxon>Viridiplantae</taxon>
        <taxon>Streptophyta</taxon>
        <taxon>Embryophyta</taxon>
        <taxon>Tracheophyta</taxon>
        <taxon>Spermatophyta</taxon>
        <taxon>Magnoliopsida</taxon>
        <taxon>Liliopsida</taxon>
        <taxon>Poales</taxon>
        <taxon>Poaceae</taxon>
        <taxon>BOP clade</taxon>
        <taxon>Oryzoideae</taxon>
        <taxon>Oryzeae</taxon>
        <taxon>Oryzinae</taxon>
        <taxon>Oryza</taxon>
        <taxon>Oryza sativa</taxon>
    </lineage>
</organism>
<proteinExistence type="predicted"/>
<reference evidence="1" key="3">
    <citation type="submission" date="2006-01" db="EMBL/GenBank/DDBJ databases">
        <authorList>
            <person name="Buell R."/>
        </authorList>
    </citation>
    <scope>NUCLEOTIDE SEQUENCE</scope>
</reference>
<reference evidence="1" key="2">
    <citation type="submission" date="2005-04" db="EMBL/GenBank/DDBJ databases">
        <authorList>
            <person name="Buell C.R."/>
            <person name="Wing R.A."/>
            <person name="McCombie W.A."/>
            <person name="Ouyang S."/>
        </authorList>
    </citation>
    <scope>NUCLEOTIDE SEQUENCE</scope>
</reference>
<reference evidence="1" key="1">
    <citation type="journal article" date="2005" name="BMC Biol.">
        <title>The sequence of rice chromosomes 11 and 12, rich in disease resistance genes and recent gene duplications.</title>
        <authorList>
            <consortium name="The rice chromosomes 11 and 12 sequencing consortia"/>
        </authorList>
    </citation>
    <scope>NUCLEOTIDE SEQUENCE [LARGE SCALE GENOMIC DNA]</scope>
</reference>
<dbReference type="EMBL" id="DP000011">
    <property type="protein sequence ID" value="ABA95645.1"/>
    <property type="molecule type" value="Genomic_DNA"/>
</dbReference>
<gene>
    <name evidence="1" type="ordered locus">LOC_Os12g02480</name>
</gene>
<protein>
    <submittedName>
        <fullName evidence="1">Uncharacterized protein</fullName>
    </submittedName>
</protein>
<sequence length="113" mass="12749">MKADARKKGGGESHLSCADPPELVIQDWIILCLLLLGGRVLKERGKNRQWQGEEKKWIFVGAGRTGKGSKAEQEESRREEEKRRLIYQGPLMGRPKAVKLNSIGGNDSHFFVF</sequence>